<evidence type="ECO:0000256" key="8">
    <source>
        <dbReference type="ARBA" id="ARBA00022840"/>
    </source>
</evidence>
<feature type="chain" id="PRO_5041851852" description="Malectin-like domain-containing protein" evidence="14">
    <location>
        <begin position="22"/>
        <end position="529"/>
    </location>
</feature>
<dbReference type="GO" id="GO:0004714">
    <property type="term" value="F:transmembrane receptor protein tyrosine kinase activity"/>
    <property type="evidence" value="ECO:0007669"/>
    <property type="project" value="InterPro"/>
</dbReference>
<dbReference type="PANTHER" id="PTHR34590">
    <property type="entry name" value="OS03G0124300 PROTEIN-RELATED"/>
    <property type="match status" value="1"/>
</dbReference>
<dbReference type="Pfam" id="PF12819">
    <property type="entry name" value="Malectin_like"/>
    <property type="match status" value="1"/>
</dbReference>
<evidence type="ECO:0000256" key="12">
    <source>
        <dbReference type="SAM" id="MobiDB-lite"/>
    </source>
</evidence>
<evidence type="ECO:0000256" key="3">
    <source>
        <dbReference type="ARBA" id="ARBA00022679"/>
    </source>
</evidence>
<dbReference type="FunFam" id="2.60.120.430:FF:000003">
    <property type="entry name" value="FERONIA receptor-like kinase"/>
    <property type="match status" value="1"/>
</dbReference>
<evidence type="ECO:0000256" key="13">
    <source>
        <dbReference type="SAM" id="Phobius"/>
    </source>
</evidence>
<keyword evidence="10 13" id="KW-0472">Membrane</keyword>
<dbReference type="Gene3D" id="2.60.120.430">
    <property type="entry name" value="Galactose-binding lectin"/>
    <property type="match status" value="2"/>
</dbReference>
<keyword evidence="8" id="KW-0067">ATP-binding</keyword>
<gene>
    <name evidence="16" type="ORF">RJ639_019534</name>
    <name evidence="17" type="ORF">RJ639_019535</name>
</gene>
<dbReference type="AlphaFoldDB" id="A0AA88VAA7"/>
<evidence type="ECO:0000256" key="5">
    <source>
        <dbReference type="ARBA" id="ARBA00022729"/>
    </source>
</evidence>
<feature type="signal peptide" evidence="14">
    <location>
        <begin position="1"/>
        <end position="21"/>
    </location>
</feature>
<dbReference type="EMBL" id="JAVXUP010002197">
    <property type="protein sequence ID" value="KAK3004866.1"/>
    <property type="molecule type" value="Genomic_DNA"/>
</dbReference>
<reference evidence="17" key="1">
    <citation type="submission" date="2022-12" db="EMBL/GenBank/DDBJ databases">
        <title>Draft genome assemblies for two species of Escallonia (Escalloniales).</title>
        <authorList>
            <person name="Chanderbali A."/>
            <person name="Dervinis C."/>
            <person name="Anghel I."/>
            <person name="Soltis D."/>
            <person name="Soltis P."/>
            <person name="Zapata F."/>
        </authorList>
    </citation>
    <scope>NUCLEOTIDE SEQUENCE</scope>
    <source>
        <strain evidence="17">UCBG64.0493</strain>
        <tissue evidence="17">Leaf</tissue>
    </source>
</reference>
<evidence type="ECO:0000256" key="4">
    <source>
        <dbReference type="ARBA" id="ARBA00022692"/>
    </source>
</evidence>
<evidence type="ECO:0000313" key="16">
    <source>
        <dbReference type="EMBL" id="KAK3004866.1"/>
    </source>
</evidence>
<accession>A0AA88VAA7</accession>
<dbReference type="GO" id="GO:0005524">
    <property type="term" value="F:ATP binding"/>
    <property type="evidence" value="ECO:0007669"/>
    <property type="project" value="UniProtKB-KW"/>
</dbReference>
<dbReference type="FunFam" id="2.60.120.430:FF:000007">
    <property type="entry name" value="FERONIA receptor-like kinase"/>
    <property type="match status" value="1"/>
</dbReference>
<dbReference type="GO" id="GO:0016020">
    <property type="term" value="C:membrane"/>
    <property type="evidence" value="ECO:0007669"/>
    <property type="project" value="UniProtKB-SubCell"/>
</dbReference>
<comment type="caution">
    <text evidence="17">The sequence shown here is derived from an EMBL/GenBank/DDBJ whole genome shotgun (WGS) entry which is preliminary data.</text>
</comment>
<organism evidence="17 18">
    <name type="scientific">Escallonia herrerae</name>
    <dbReference type="NCBI Taxonomy" id="1293975"/>
    <lineage>
        <taxon>Eukaryota</taxon>
        <taxon>Viridiplantae</taxon>
        <taxon>Streptophyta</taxon>
        <taxon>Embryophyta</taxon>
        <taxon>Tracheophyta</taxon>
        <taxon>Spermatophyta</taxon>
        <taxon>Magnoliopsida</taxon>
        <taxon>eudicotyledons</taxon>
        <taxon>Gunneridae</taxon>
        <taxon>Pentapetalae</taxon>
        <taxon>asterids</taxon>
        <taxon>campanulids</taxon>
        <taxon>Escalloniales</taxon>
        <taxon>Escalloniaceae</taxon>
        <taxon>Escallonia</taxon>
    </lineage>
</organism>
<evidence type="ECO:0000256" key="11">
    <source>
        <dbReference type="ARBA" id="ARBA00023180"/>
    </source>
</evidence>
<feature type="compositionally biased region" description="Basic and acidic residues" evidence="12">
    <location>
        <begin position="503"/>
        <end position="515"/>
    </location>
</feature>
<keyword evidence="5 14" id="KW-0732">Signal</keyword>
<feature type="compositionally biased region" description="Low complexity" evidence="12">
    <location>
        <begin position="57"/>
        <end position="71"/>
    </location>
</feature>
<evidence type="ECO:0000256" key="1">
    <source>
        <dbReference type="ARBA" id="ARBA00004479"/>
    </source>
</evidence>
<feature type="transmembrane region" description="Helical" evidence="13">
    <location>
        <begin position="427"/>
        <end position="453"/>
    </location>
</feature>
<evidence type="ECO:0000313" key="17">
    <source>
        <dbReference type="EMBL" id="KAK3004867.1"/>
    </source>
</evidence>
<name>A0AA88VAA7_9ASTE</name>
<keyword evidence="11" id="KW-0325">Glycoprotein</keyword>
<feature type="domain" description="Malectin-like" evidence="15">
    <location>
        <begin position="146"/>
        <end position="393"/>
    </location>
</feature>
<dbReference type="EMBL" id="JAVXUP010002197">
    <property type="protein sequence ID" value="KAK3004867.1"/>
    <property type="molecule type" value="Genomic_DNA"/>
</dbReference>
<evidence type="ECO:0000256" key="9">
    <source>
        <dbReference type="ARBA" id="ARBA00022989"/>
    </source>
</evidence>
<keyword evidence="18" id="KW-1185">Reference proteome</keyword>
<keyword evidence="7" id="KW-0418">Kinase</keyword>
<sequence>MFTLNLHLYSFLFLLSTATAATQPPYTPTDHFLLNCGSTTNSTSSDGRNWDGDTHSKFSPSTTTTTTSTLSGQNPSGAGVPFTTHAFSTPLYLHLPRLPRPEISPSLLYPATPNFSTSFFSVTAGQHSLLTKFSAFLAESPPLSTLVKEYFLNVKNTQKLDVTICPSPNSFAFINGIEIVSITEGFYVRNDNVYHIPLLGQNNVFEIDNNTSFETLYRLNVGGNYVPATGMFREWYQDDDYIYGAGYGFVPHRNVPIKYTSATPNYSAPEIVYTTTRTMGNLSLQYNLTWLFSVDSGFYYLLRMYFCEIQLEVTKENQLFFRIFINNQTVEEEADVIAWSGGAGIPVFKDYVVQVVDTDGRRSRQDLWLAMHPNLETRSQYGNAILNGLEIFKLNNSDGSLAGRNPDSQSIKPPPYRASPEKGKSKAFLVIVAVTGGVIGGIALLSILGILVLRRRRRGKNSSHVAVTSGFLTNIGLEGGAMSTEDDDNVFSGSTKRLTWSESSEKSTSDSDGFKAEPVFSELLNPTGR</sequence>
<evidence type="ECO:0000256" key="6">
    <source>
        <dbReference type="ARBA" id="ARBA00022741"/>
    </source>
</evidence>
<keyword evidence="6" id="KW-0547">Nucleotide-binding</keyword>
<evidence type="ECO:0000256" key="7">
    <source>
        <dbReference type="ARBA" id="ARBA00022777"/>
    </source>
</evidence>
<feature type="region of interest" description="Disordered" evidence="12">
    <location>
        <begin position="483"/>
        <end position="529"/>
    </location>
</feature>
<feature type="compositionally biased region" description="Polar residues" evidence="12">
    <location>
        <begin position="491"/>
        <end position="500"/>
    </location>
</feature>
<keyword evidence="4 13" id="KW-0812">Transmembrane</keyword>
<evidence type="ECO:0000256" key="2">
    <source>
        <dbReference type="ARBA" id="ARBA00022527"/>
    </source>
</evidence>
<protein>
    <recommendedName>
        <fullName evidence="15">Malectin-like domain-containing protein</fullName>
    </recommendedName>
</protein>
<keyword evidence="2" id="KW-0723">Serine/threonine-protein kinase</keyword>
<dbReference type="InterPro" id="IPR024788">
    <property type="entry name" value="Malectin-like_Carb-bd_dom"/>
</dbReference>
<dbReference type="Proteomes" id="UP001188597">
    <property type="component" value="Unassembled WGS sequence"/>
</dbReference>
<evidence type="ECO:0000313" key="18">
    <source>
        <dbReference type="Proteomes" id="UP001188597"/>
    </source>
</evidence>
<keyword evidence="9 13" id="KW-1133">Transmembrane helix</keyword>
<dbReference type="CDD" id="cd12087">
    <property type="entry name" value="TM_EGFR-like"/>
    <property type="match status" value="1"/>
</dbReference>
<keyword evidence="3" id="KW-0808">Transferase</keyword>
<evidence type="ECO:0000259" key="15">
    <source>
        <dbReference type="Pfam" id="PF12819"/>
    </source>
</evidence>
<evidence type="ECO:0000256" key="14">
    <source>
        <dbReference type="SAM" id="SignalP"/>
    </source>
</evidence>
<feature type="region of interest" description="Disordered" evidence="12">
    <location>
        <begin position="41"/>
        <end position="75"/>
    </location>
</feature>
<dbReference type="GO" id="GO:0004674">
    <property type="term" value="F:protein serine/threonine kinase activity"/>
    <property type="evidence" value="ECO:0007669"/>
    <property type="project" value="UniProtKB-KW"/>
</dbReference>
<dbReference type="PANTHER" id="PTHR34590:SF5">
    <property type="entry name" value="OS04G0586500 PROTEIN"/>
    <property type="match status" value="1"/>
</dbReference>
<evidence type="ECO:0000256" key="10">
    <source>
        <dbReference type="ARBA" id="ARBA00023136"/>
    </source>
</evidence>
<dbReference type="InterPro" id="IPR045272">
    <property type="entry name" value="ANXUR1/2-like"/>
</dbReference>
<proteinExistence type="predicted"/>
<comment type="subcellular location">
    <subcellularLocation>
        <location evidence="1">Membrane</location>
        <topology evidence="1">Single-pass type I membrane protein</topology>
    </subcellularLocation>
</comment>